<evidence type="ECO:0000313" key="4">
    <source>
        <dbReference type="Proteomes" id="UP000298714"/>
    </source>
</evidence>
<dbReference type="CDD" id="cd16325">
    <property type="entry name" value="LolA"/>
    <property type="match status" value="1"/>
</dbReference>
<dbReference type="SUPFAM" id="SSF89392">
    <property type="entry name" value="Prokaryotic lipoproteins and lipoprotein localization factors"/>
    <property type="match status" value="1"/>
</dbReference>
<dbReference type="Gene3D" id="2.50.20.10">
    <property type="entry name" value="Lipoprotein localisation LolA/LolB/LppX"/>
    <property type="match status" value="1"/>
</dbReference>
<dbReference type="EMBL" id="CP039704">
    <property type="protein sequence ID" value="QCI79364.1"/>
    <property type="molecule type" value="Genomic_DNA"/>
</dbReference>
<dbReference type="InterPro" id="IPR029046">
    <property type="entry name" value="LolA/LolB/LppX"/>
</dbReference>
<keyword evidence="1" id="KW-0732">Signal</keyword>
<protein>
    <submittedName>
        <fullName evidence="3">Uncharacterized protein</fullName>
    </submittedName>
</protein>
<evidence type="ECO:0000256" key="1">
    <source>
        <dbReference type="ARBA" id="ARBA00022729"/>
    </source>
</evidence>
<organism evidence="3 4">
    <name type="scientific">Hankyongella ginsenosidimutans</name>
    <dbReference type="NCBI Taxonomy" id="1763828"/>
    <lineage>
        <taxon>Bacteria</taxon>
        <taxon>Pseudomonadati</taxon>
        <taxon>Pseudomonadota</taxon>
        <taxon>Alphaproteobacteria</taxon>
        <taxon>Sphingomonadales</taxon>
        <taxon>Sphingomonadaceae</taxon>
        <taxon>Hankyongella</taxon>
    </lineage>
</organism>
<dbReference type="KEGG" id="hgn:E6W36_06830"/>
<dbReference type="InterPro" id="IPR004564">
    <property type="entry name" value="OM_lipoprot_carrier_LolA-like"/>
</dbReference>
<dbReference type="RefSeq" id="WP_342776828.1">
    <property type="nucleotide sequence ID" value="NZ_CP039704.1"/>
</dbReference>
<evidence type="ECO:0000256" key="2">
    <source>
        <dbReference type="SAM" id="MobiDB-lite"/>
    </source>
</evidence>
<feature type="region of interest" description="Disordered" evidence="2">
    <location>
        <begin position="56"/>
        <end position="81"/>
    </location>
</feature>
<reference evidence="4" key="1">
    <citation type="submission" date="2019-04" db="EMBL/GenBank/DDBJ databases">
        <title>Complete genome sequence of Sphingomonas sp. W1-2-3.</title>
        <authorList>
            <person name="Im W.T."/>
        </authorList>
    </citation>
    <scope>NUCLEOTIDE SEQUENCE [LARGE SCALE GENOMIC DNA]</scope>
    <source>
        <strain evidence="4">W1-2-3</strain>
    </source>
</reference>
<dbReference type="AlphaFoldDB" id="A0A4D7C0X3"/>
<gene>
    <name evidence="3" type="ORF">E6W36_06830</name>
</gene>
<name>A0A4D7C0X3_9SPHN</name>
<feature type="compositionally biased region" description="Basic and acidic residues" evidence="2">
    <location>
        <begin position="64"/>
        <end position="79"/>
    </location>
</feature>
<keyword evidence="4" id="KW-1185">Reference proteome</keyword>
<evidence type="ECO:0000313" key="3">
    <source>
        <dbReference type="EMBL" id="QCI79364.1"/>
    </source>
</evidence>
<accession>A0A4D7C0X3</accession>
<dbReference type="Proteomes" id="UP000298714">
    <property type="component" value="Chromosome"/>
</dbReference>
<proteinExistence type="predicted"/>
<dbReference type="Pfam" id="PF03548">
    <property type="entry name" value="LolA"/>
    <property type="match status" value="1"/>
</dbReference>
<sequence length="206" mass="22494">MGWSALPIMSAVGSSSSTRKAIACDRTHTGRACRPVAGSTRPGGAAHRAQCPARYDPTPLYAGPHHDGEFRPDRPRRPADAGAMTLARPGKVRFQYEPTVPFLVVADGRQVSLVDYEVAQVQRYPIRETPLASLLGSADGLRQYAQTIRVADQSGIEILTVEAQDKRRPEYGRLTLYFQDAPGHPPACCPSAGPLSTTRDRRRRCN</sequence>